<keyword evidence="5 7" id="KW-1133">Transmembrane helix</keyword>
<dbReference type="GO" id="GO:0005890">
    <property type="term" value="C:sodium:potassium-exchanging ATPase complex"/>
    <property type="evidence" value="ECO:0007669"/>
    <property type="project" value="InterPro"/>
</dbReference>
<dbReference type="Proteomes" id="UP000285301">
    <property type="component" value="Unassembled WGS sequence"/>
</dbReference>
<dbReference type="EMBL" id="NCKU01006841">
    <property type="protein sequence ID" value="RWS03108.1"/>
    <property type="molecule type" value="Genomic_DNA"/>
</dbReference>
<dbReference type="GO" id="GO:0036376">
    <property type="term" value="P:sodium ion export across plasma membrane"/>
    <property type="evidence" value="ECO:0007669"/>
    <property type="project" value="TreeGrafter"/>
</dbReference>
<dbReference type="GO" id="GO:0001671">
    <property type="term" value="F:ATPase activator activity"/>
    <property type="evidence" value="ECO:0007669"/>
    <property type="project" value="TreeGrafter"/>
</dbReference>
<organism evidence="8 9">
    <name type="scientific">Dinothrombium tinctorium</name>
    <dbReference type="NCBI Taxonomy" id="1965070"/>
    <lineage>
        <taxon>Eukaryota</taxon>
        <taxon>Metazoa</taxon>
        <taxon>Ecdysozoa</taxon>
        <taxon>Arthropoda</taxon>
        <taxon>Chelicerata</taxon>
        <taxon>Arachnida</taxon>
        <taxon>Acari</taxon>
        <taxon>Acariformes</taxon>
        <taxon>Trombidiformes</taxon>
        <taxon>Prostigmata</taxon>
        <taxon>Anystina</taxon>
        <taxon>Parasitengona</taxon>
        <taxon>Trombidioidea</taxon>
        <taxon>Trombidiidae</taxon>
        <taxon>Dinothrombium</taxon>
    </lineage>
</organism>
<dbReference type="STRING" id="1965070.A0A3S3RQ85"/>
<dbReference type="PANTHER" id="PTHR11523:SF28">
    <property type="entry name" value="NA_K-ATPASE BETA SUBUNIT ISOFORM 4-RELATED"/>
    <property type="match status" value="1"/>
</dbReference>
<comment type="caution">
    <text evidence="8">The sequence shown here is derived from an EMBL/GenBank/DDBJ whole genome shotgun (WGS) entry which is preliminary data.</text>
</comment>
<dbReference type="Pfam" id="PF00287">
    <property type="entry name" value="Na_K-ATPase"/>
    <property type="match status" value="1"/>
</dbReference>
<reference evidence="8 9" key="1">
    <citation type="journal article" date="2018" name="Gigascience">
        <title>Genomes of trombidid mites reveal novel predicted allergens and laterally-transferred genes associated with secondary metabolism.</title>
        <authorList>
            <person name="Dong X."/>
            <person name="Chaisiri K."/>
            <person name="Xia D."/>
            <person name="Armstrong S.D."/>
            <person name="Fang Y."/>
            <person name="Donnelly M.J."/>
            <person name="Kadowaki T."/>
            <person name="McGarry J.W."/>
            <person name="Darby A.C."/>
            <person name="Makepeace B.L."/>
        </authorList>
    </citation>
    <scope>NUCLEOTIDE SEQUENCE [LARGE SCALE GENOMIC DNA]</scope>
    <source>
        <strain evidence="8">UoL-WK</strain>
    </source>
</reference>
<gene>
    <name evidence="8" type="ORF">B4U79_01478</name>
</gene>
<dbReference type="GO" id="GO:1990573">
    <property type="term" value="P:potassium ion import across plasma membrane"/>
    <property type="evidence" value="ECO:0007669"/>
    <property type="project" value="TreeGrafter"/>
</dbReference>
<dbReference type="PANTHER" id="PTHR11523">
    <property type="entry name" value="SODIUM/POTASSIUM-DEPENDENT ATPASE BETA SUBUNIT"/>
    <property type="match status" value="1"/>
</dbReference>
<feature type="transmembrane region" description="Helical" evidence="7">
    <location>
        <begin position="31"/>
        <end position="54"/>
    </location>
</feature>
<comment type="subcellular location">
    <subcellularLocation>
        <location evidence="1">Membrane</location>
        <topology evidence="1">Single-pass type II membrane protein</topology>
    </subcellularLocation>
</comment>
<dbReference type="InterPro" id="IPR000402">
    <property type="entry name" value="Na/K_ATPase_sub_beta"/>
</dbReference>
<evidence type="ECO:0000256" key="3">
    <source>
        <dbReference type="ARBA" id="ARBA00022692"/>
    </source>
</evidence>
<dbReference type="OrthoDB" id="5912413at2759"/>
<dbReference type="AlphaFoldDB" id="A0A3S3RQ85"/>
<evidence type="ECO:0000256" key="7">
    <source>
        <dbReference type="SAM" id="Phobius"/>
    </source>
</evidence>
<evidence type="ECO:0000256" key="6">
    <source>
        <dbReference type="ARBA" id="ARBA00023136"/>
    </source>
</evidence>
<evidence type="ECO:0000256" key="1">
    <source>
        <dbReference type="ARBA" id="ARBA00004606"/>
    </source>
</evidence>
<keyword evidence="4" id="KW-0735">Signal-anchor</keyword>
<evidence type="ECO:0000313" key="9">
    <source>
        <dbReference type="Proteomes" id="UP000285301"/>
    </source>
</evidence>
<dbReference type="InterPro" id="IPR038702">
    <property type="entry name" value="Na/K_ATPase_sub_beta_sf"/>
</dbReference>
<proteinExistence type="inferred from homology"/>
<dbReference type="Gene3D" id="2.60.40.1660">
    <property type="entry name" value="Na, k-atpase alpha subunit"/>
    <property type="match status" value="1"/>
</dbReference>
<evidence type="ECO:0000256" key="5">
    <source>
        <dbReference type="ARBA" id="ARBA00022989"/>
    </source>
</evidence>
<sequence length="300" mass="35175">MSSKKPFLNFVYNKNTGQFCGRTPGSWAKIILFYIIFYSCLATFWAIMLLLFYAKVDYNEPKWQLAHSLIGTNPGLSFRPRAPASEFDMSLIWFSSSAPKSYEKQVKEILRFIEEENRPLSANYYKIGENTSCLFDEPQKQPEQFCLFEMAEIPEEMNCLFNENESFGYNKGTPCVIFKLNRIFGWIPESYNQTQINEMKKKFPKFFENLKEGHIYITCEGENAVDVENIKKVTVHPKEGISFKYFPFRNRPGYVSPYVFVQFEVRHGVLINIECKAWANNIKQERIDREGSVRFQILVD</sequence>
<evidence type="ECO:0000256" key="2">
    <source>
        <dbReference type="ARBA" id="ARBA00005876"/>
    </source>
</evidence>
<dbReference type="GO" id="GO:0030007">
    <property type="term" value="P:intracellular potassium ion homeostasis"/>
    <property type="evidence" value="ECO:0007669"/>
    <property type="project" value="TreeGrafter"/>
</dbReference>
<keyword evidence="3 7" id="KW-0812">Transmembrane</keyword>
<protein>
    <submittedName>
        <fullName evidence="8">Sodium/potassium-transporting ATPase subunit beta-like protein</fullName>
    </submittedName>
</protein>
<comment type="similarity">
    <text evidence="2">Belongs to the X(+)/potassium ATPases subunit beta family.</text>
</comment>
<keyword evidence="6 7" id="KW-0472">Membrane</keyword>
<accession>A0A3S3RQ85</accession>
<evidence type="ECO:0000313" key="8">
    <source>
        <dbReference type="EMBL" id="RWS03108.1"/>
    </source>
</evidence>
<evidence type="ECO:0000256" key="4">
    <source>
        <dbReference type="ARBA" id="ARBA00022968"/>
    </source>
</evidence>
<dbReference type="GO" id="GO:0006883">
    <property type="term" value="P:intracellular sodium ion homeostasis"/>
    <property type="evidence" value="ECO:0007669"/>
    <property type="project" value="TreeGrafter"/>
</dbReference>
<keyword evidence="9" id="KW-1185">Reference proteome</keyword>
<name>A0A3S3RQ85_9ACAR</name>